<dbReference type="PANTHER" id="PTHR42897">
    <property type="entry name" value="PYRUVATE SYNTHASE SUBUNIT PORB"/>
    <property type="match status" value="1"/>
</dbReference>
<organism evidence="3 4">
    <name type="scientific">Fermentimicrarchaeum limneticum</name>
    <dbReference type="NCBI Taxonomy" id="2795018"/>
    <lineage>
        <taxon>Archaea</taxon>
        <taxon>Candidatus Micrarchaeota</taxon>
        <taxon>Candidatus Fermentimicrarchaeales</taxon>
        <taxon>Candidatus Fermentimicrarchaeaceae</taxon>
        <taxon>Candidatus Fermentimicrarchaeum</taxon>
    </lineage>
</organism>
<evidence type="ECO:0000313" key="4">
    <source>
        <dbReference type="Proteomes" id="UP000510821"/>
    </source>
</evidence>
<dbReference type="Proteomes" id="UP000510821">
    <property type="component" value="Chromosome"/>
</dbReference>
<proteinExistence type="predicted"/>
<dbReference type="Pfam" id="PF02775">
    <property type="entry name" value="TPP_enzyme_C"/>
    <property type="match status" value="1"/>
</dbReference>
<evidence type="ECO:0000259" key="2">
    <source>
        <dbReference type="Pfam" id="PF02775"/>
    </source>
</evidence>
<dbReference type="NCBIfam" id="NF008819">
    <property type="entry name" value="PRK11865.1"/>
    <property type="match status" value="1"/>
</dbReference>
<sequence length="283" mass="31125">MEEYFSPGHTACAGCGMPIVVRHALNVLGKDIIVVNATSCLEIVSSAYPKNAWGVPYVHSLFENSAAIAAGVVASLRARGNDHTKVVVISGDGSTYDIGFGVLSGMLERNDDVLYICYDNEAYMNTGNQRSGSTPFGAATTTSPAGKVRHGKMQWKKPIAEIVAAHKIPYVATASIGYMADFENKVRKANDMKGARFILVLSPCVTGWNYDSAKTIELAKLAVDTGLWMLYEIEDGNFKLSHRPQQLKPVADYLKMQGRFKHLNEDEIKFIQEHVNKTWAEMK</sequence>
<reference evidence="4" key="1">
    <citation type="submission" date="2020-07" db="EMBL/GenBank/DDBJ databases">
        <title>Metabolic diversity and evolutionary history of the archaeal phylum ###Micrarchaeota### uncovered from a freshwater lake metagenome.</title>
        <authorList>
            <person name="Kadnikov V.V."/>
            <person name="Savvichev A.S."/>
            <person name="Mardanov A.V."/>
            <person name="Beletsky A.V."/>
            <person name="Chupakov A.V."/>
            <person name="Kokryatskaya N.M."/>
            <person name="Pimenov N.V."/>
            <person name="Ravin N.V."/>
        </authorList>
    </citation>
    <scope>NUCLEOTIDE SEQUENCE [LARGE SCALE GENOMIC DNA]</scope>
</reference>
<gene>
    <name evidence="3" type="ORF">Sv326_0315</name>
</gene>
<dbReference type="PANTHER" id="PTHR42897:SF1">
    <property type="entry name" value="2-OXOACID OXIDOREDUCTASE (FERREDOXIN)"/>
    <property type="match status" value="1"/>
</dbReference>
<dbReference type="Gene3D" id="3.40.50.970">
    <property type="match status" value="2"/>
</dbReference>
<keyword evidence="3" id="KW-0670">Pyruvate</keyword>
<dbReference type="CDD" id="cd03376">
    <property type="entry name" value="TPP_PFOR_porB_like"/>
    <property type="match status" value="1"/>
</dbReference>
<dbReference type="AlphaFoldDB" id="A0A7D5XJ81"/>
<evidence type="ECO:0000256" key="1">
    <source>
        <dbReference type="ARBA" id="ARBA00023002"/>
    </source>
</evidence>
<feature type="domain" description="Thiamine pyrophosphate enzyme TPP-binding" evidence="2">
    <location>
        <begin position="46"/>
        <end position="198"/>
    </location>
</feature>
<evidence type="ECO:0000313" key="3">
    <source>
        <dbReference type="EMBL" id="QLJ52490.1"/>
    </source>
</evidence>
<dbReference type="InterPro" id="IPR051479">
    <property type="entry name" value="PorB-like"/>
</dbReference>
<dbReference type="InterPro" id="IPR011766">
    <property type="entry name" value="TPP_enzyme_TPP-bd"/>
</dbReference>
<dbReference type="KEGG" id="flt:Sv326_0315"/>
<dbReference type="EC" id="1.2.7.1" evidence="3"/>
<dbReference type="GO" id="GO:0019164">
    <property type="term" value="F:pyruvate synthase activity"/>
    <property type="evidence" value="ECO:0007669"/>
    <property type="project" value="UniProtKB-EC"/>
</dbReference>
<dbReference type="EMBL" id="CP058998">
    <property type="protein sequence ID" value="QLJ52490.1"/>
    <property type="molecule type" value="Genomic_DNA"/>
</dbReference>
<dbReference type="GO" id="GO:0030976">
    <property type="term" value="F:thiamine pyrophosphate binding"/>
    <property type="evidence" value="ECO:0007669"/>
    <property type="project" value="InterPro"/>
</dbReference>
<dbReference type="SUPFAM" id="SSF52518">
    <property type="entry name" value="Thiamin diphosphate-binding fold (THDP-binding)"/>
    <property type="match status" value="1"/>
</dbReference>
<protein>
    <submittedName>
        <fullName evidence="3">Pyruvate:ferredoxin oxidoreductase, beta subunit</fullName>
        <ecNumber evidence="3">1.2.7.1</ecNumber>
    </submittedName>
</protein>
<dbReference type="InterPro" id="IPR029061">
    <property type="entry name" value="THDP-binding"/>
</dbReference>
<accession>A0A7D5XJ81</accession>
<keyword evidence="1 3" id="KW-0560">Oxidoreductase</keyword>
<name>A0A7D5XJ81_FERL1</name>